<gene>
    <name evidence="6" type="ORF">CSAL01_13249</name>
</gene>
<evidence type="ECO:0000256" key="4">
    <source>
        <dbReference type="ARBA" id="ARBA00023002"/>
    </source>
</evidence>
<dbReference type="GO" id="GO:0010181">
    <property type="term" value="F:FMN binding"/>
    <property type="evidence" value="ECO:0007669"/>
    <property type="project" value="InterPro"/>
</dbReference>
<dbReference type="Gene3D" id="3.20.20.70">
    <property type="entry name" value="Aldolase class I"/>
    <property type="match status" value="1"/>
</dbReference>
<evidence type="ECO:0000256" key="1">
    <source>
        <dbReference type="ARBA" id="ARBA00005979"/>
    </source>
</evidence>
<name>A0A135V6A5_9PEZI</name>
<comment type="similarity">
    <text evidence="1">Belongs to the NADH:flavin oxidoreductase/NADH oxidase family.</text>
</comment>
<evidence type="ECO:0000259" key="5">
    <source>
        <dbReference type="Pfam" id="PF00724"/>
    </source>
</evidence>
<dbReference type="Proteomes" id="UP000070121">
    <property type="component" value="Unassembled WGS sequence"/>
</dbReference>
<dbReference type="InterPro" id="IPR051799">
    <property type="entry name" value="NADH_flavin_oxidoreductase"/>
</dbReference>
<keyword evidence="7" id="KW-1185">Reference proteome</keyword>
<proteinExistence type="inferred from homology"/>
<dbReference type="PANTHER" id="PTHR43656:SF2">
    <property type="entry name" value="BINDING OXIDOREDUCTASE, PUTATIVE (AFU_ORTHOLOGUE AFUA_2G08260)-RELATED"/>
    <property type="match status" value="1"/>
</dbReference>
<dbReference type="STRING" id="1209931.A0A135V6A5"/>
<dbReference type="AlphaFoldDB" id="A0A135V6A5"/>
<keyword evidence="4" id="KW-0560">Oxidoreductase</keyword>
<dbReference type="InterPro" id="IPR013785">
    <property type="entry name" value="Aldolase_TIM"/>
</dbReference>
<evidence type="ECO:0000313" key="7">
    <source>
        <dbReference type="Proteomes" id="UP000070121"/>
    </source>
</evidence>
<dbReference type="GO" id="GO:0016491">
    <property type="term" value="F:oxidoreductase activity"/>
    <property type="evidence" value="ECO:0007669"/>
    <property type="project" value="UniProtKB-KW"/>
</dbReference>
<dbReference type="PANTHER" id="PTHR43656">
    <property type="entry name" value="BINDING OXIDOREDUCTASE, PUTATIVE (AFU_ORTHOLOGUE AFUA_2G08260)-RELATED"/>
    <property type="match status" value="1"/>
</dbReference>
<evidence type="ECO:0000313" key="6">
    <source>
        <dbReference type="EMBL" id="KXH68233.1"/>
    </source>
</evidence>
<dbReference type="InterPro" id="IPR001155">
    <property type="entry name" value="OxRdtase_FMN_N"/>
</dbReference>
<dbReference type="EMBL" id="JFFI01000357">
    <property type="protein sequence ID" value="KXH68233.1"/>
    <property type="molecule type" value="Genomic_DNA"/>
</dbReference>
<dbReference type="Pfam" id="PF00724">
    <property type="entry name" value="Oxidored_FMN"/>
    <property type="match status" value="1"/>
</dbReference>
<comment type="caution">
    <text evidence="6">The sequence shown here is derived from an EMBL/GenBank/DDBJ whole genome shotgun (WGS) entry which is preliminary data.</text>
</comment>
<evidence type="ECO:0000256" key="3">
    <source>
        <dbReference type="ARBA" id="ARBA00022643"/>
    </source>
</evidence>
<evidence type="ECO:0000256" key="2">
    <source>
        <dbReference type="ARBA" id="ARBA00022630"/>
    </source>
</evidence>
<dbReference type="SUPFAM" id="SSF51395">
    <property type="entry name" value="FMN-linked oxidoreductases"/>
    <property type="match status" value="1"/>
</dbReference>
<protein>
    <submittedName>
        <fullName evidence="6">NADH:flavin oxidoreductase/NADH oxidase</fullName>
    </submittedName>
</protein>
<organism evidence="6 7">
    <name type="scientific">Colletotrichum salicis</name>
    <dbReference type="NCBI Taxonomy" id="1209931"/>
    <lineage>
        <taxon>Eukaryota</taxon>
        <taxon>Fungi</taxon>
        <taxon>Dikarya</taxon>
        <taxon>Ascomycota</taxon>
        <taxon>Pezizomycotina</taxon>
        <taxon>Sordariomycetes</taxon>
        <taxon>Hypocreomycetidae</taxon>
        <taxon>Glomerellales</taxon>
        <taxon>Glomerellaceae</taxon>
        <taxon>Colletotrichum</taxon>
        <taxon>Colletotrichum acutatum species complex</taxon>
    </lineage>
</organism>
<reference evidence="6 7" key="1">
    <citation type="submission" date="2014-02" db="EMBL/GenBank/DDBJ databases">
        <title>The genome sequence of Colletotrichum salicis CBS 607.94.</title>
        <authorList>
            <person name="Baroncelli R."/>
            <person name="Thon M.R."/>
        </authorList>
    </citation>
    <scope>NUCLEOTIDE SEQUENCE [LARGE SCALE GENOMIC DNA]</scope>
    <source>
        <strain evidence="6 7">CBS 607.94</strain>
    </source>
</reference>
<accession>A0A135V6A5</accession>
<dbReference type="OrthoDB" id="1663137at2759"/>
<keyword evidence="3" id="KW-0288">FMN</keyword>
<keyword evidence="2" id="KW-0285">Flavoprotein</keyword>
<feature type="domain" description="NADH:flavin oxidoreductase/NADH oxidase N-terminal" evidence="5">
    <location>
        <begin position="28"/>
        <end position="132"/>
    </location>
</feature>
<sequence>MKKGNVEVDQRYLGSAKDIAYNDSIPYERQLEAWKAWAKVCNKNGTPTIVQVNHPGRQSPLGAGKRGFLEKAIAPSAIPLNFGQGILARLISSLVFGTPREMTVPDIKDVVRRFAQTTKLASDAKFQHHRIMGG</sequence>